<evidence type="ECO:0000313" key="1">
    <source>
        <dbReference type="EMBL" id="CAA7393099.1"/>
    </source>
</evidence>
<protein>
    <submittedName>
        <fullName evidence="1">Uncharacterized protein</fullName>
    </submittedName>
</protein>
<gene>
    <name evidence="1" type="ORF">SI8410_03003900</name>
</gene>
<keyword evidence="2" id="KW-1185">Reference proteome</keyword>
<name>A0A7I8K673_SPIIN</name>
<sequence>MHRRCTRILSVREDSRVVSTASKAFLGQGRCGQSLDLLRKNGDFATLWRLSPDGEELDGGGAHVRECKIEKHYLEVDIKPCILRVNHINFLCHCQGR</sequence>
<evidence type="ECO:0000313" key="2">
    <source>
        <dbReference type="Proteomes" id="UP000663760"/>
    </source>
</evidence>
<proteinExistence type="predicted"/>
<dbReference type="EMBL" id="LR746266">
    <property type="protein sequence ID" value="CAA7393099.1"/>
    <property type="molecule type" value="Genomic_DNA"/>
</dbReference>
<dbReference type="AlphaFoldDB" id="A0A7I8K673"/>
<dbReference type="Proteomes" id="UP000663760">
    <property type="component" value="Chromosome 3"/>
</dbReference>
<reference evidence="1" key="1">
    <citation type="submission" date="2020-02" db="EMBL/GenBank/DDBJ databases">
        <authorList>
            <person name="Scholz U."/>
            <person name="Mascher M."/>
            <person name="Fiebig A."/>
        </authorList>
    </citation>
    <scope>NUCLEOTIDE SEQUENCE</scope>
</reference>
<accession>A0A7I8K673</accession>
<organism evidence="1 2">
    <name type="scientific">Spirodela intermedia</name>
    <name type="common">Intermediate duckweed</name>
    <dbReference type="NCBI Taxonomy" id="51605"/>
    <lineage>
        <taxon>Eukaryota</taxon>
        <taxon>Viridiplantae</taxon>
        <taxon>Streptophyta</taxon>
        <taxon>Embryophyta</taxon>
        <taxon>Tracheophyta</taxon>
        <taxon>Spermatophyta</taxon>
        <taxon>Magnoliopsida</taxon>
        <taxon>Liliopsida</taxon>
        <taxon>Araceae</taxon>
        <taxon>Lemnoideae</taxon>
        <taxon>Spirodela</taxon>
    </lineage>
</organism>